<gene>
    <name evidence="1" type="ordered locus">VIT_01s0011g00860</name>
</gene>
<organism evidence="1 2">
    <name type="scientific">Vitis vinifera</name>
    <name type="common">Grape</name>
    <dbReference type="NCBI Taxonomy" id="29760"/>
    <lineage>
        <taxon>Eukaryota</taxon>
        <taxon>Viridiplantae</taxon>
        <taxon>Streptophyta</taxon>
        <taxon>Embryophyta</taxon>
        <taxon>Tracheophyta</taxon>
        <taxon>Spermatophyta</taxon>
        <taxon>Magnoliopsida</taxon>
        <taxon>eudicotyledons</taxon>
        <taxon>Gunneridae</taxon>
        <taxon>Pentapetalae</taxon>
        <taxon>rosids</taxon>
        <taxon>Vitales</taxon>
        <taxon>Vitaceae</taxon>
        <taxon>Viteae</taxon>
        <taxon>Vitis</taxon>
    </lineage>
</organism>
<protein>
    <submittedName>
        <fullName evidence="1">Uncharacterized protein</fullName>
    </submittedName>
</protein>
<sequence>MQGHRPGNYSWKLVMIHITPSRCPSSLVYCD</sequence>
<dbReference type="Proteomes" id="UP000009183">
    <property type="component" value="Chromosome 1"/>
</dbReference>
<dbReference type="HOGENOM" id="CLU_3400202_0_0_1"/>
<reference evidence="2" key="1">
    <citation type="journal article" date="2007" name="Nature">
        <title>The grapevine genome sequence suggests ancestral hexaploidization in major angiosperm phyla.</title>
        <authorList>
            <consortium name="The French-Italian Public Consortium for Grapevine Genome Characterization."/>
            <person name="Jaillon O."/>
            <person name="Aury J.-M."/>
            <person name="Noel B."/>
            <person name="Policriti A."/>
            <person name="Clepet C."/>
            <person name="Casagrande A."/>
            <person name="Choisne N."/>
            <person name="Aubourg S."/>
            <person name="Vitulo N."/>
            <person name="Jubin C."/>
            <person name="Vezzi A."/>
            <person name="Legeai F."/>
            <person name="Hugueney P."/>
            <person name="Dasilva C."/>
            <person name="Horner D."/>
            <person name="Mica E."/>
            <person name="Jublot D."/>
            <person name="Poulain J."/>
            <person name="Bruyere C."/>
            <person name="Billault A."/>
            <person name="Segurens B."/>
            <person name="Gouyvenoux M."/>
            <person name="Ugarte E."/>
            <person name="Cattonaro F."/>
            <person name="Anthouard V."/>
            <person name="Vico V."/>
            <person name="Del Fabbro C."/>
            <person name="Alaux M."/>
            <person name="Di Gaspero G."/>
            <person name="Dumas V."/>
            <person name="Felice N."/>
            <person name="Paillard S."/>
            <person name="Juman I."/>
            <person name="Moroldo M."/>
            <person name="Scalabrin S."/>
            <person name="Canaguier A."/>
            <person name="Le Clainche I."/>
            <person name="Malacrida G."/>
            <person name="Durand E."/>
            <person name="Pesole G."/>
            <person name="Laucou V."/>
            <person name="Chatelet P."/>
            <person name="Merdinoglu D."/>
            <person name="Delledonne M."/>
            <person name="Pezzotti M."/>
            <person name="Lecharny A."/>
            <person name="Scarpelli C."/>
            <person name="Artiguenave F."/>
            <person name="Pe M.E."/>
            <person name="Valle G."/>
            <person name="Morgante M."/>
            <person name="Caboche M."/>
            <person name="Adam-Blondon A.-F."/>
            <person name="Weissenbach J."/>
            <person name="Quetier F."/>
            <person name="Wincker P."/>
        </authorList>
    </citation>
    <scope>NUCLEOTIDE SEQUENCE [LARGE SCALE GENOMIC DNA]</scope>
    <source>
        <strain evidence="2">cv. Pinot noir / PN40024</strain>
    </source>
</reference>
<dbReference type="AlphaFoldDB" id="F6HEZ5"/>
<evidence type="ECO:0000313" key="1">
    <source>
        <dbReference type="EMBL" id="CCB51055.1"/>
    </source>
</evidence>
<accession>F6HEZ5</accession>
<evidence type="ECO:0000313" key="2">
    <source>
        <dbReference type="Proteomes" id="UP000009183"/>
    </source>
</evidence>
<proteinExistence type="predicted"/>
<dbReference type="PaxDb" id="29760-VIT_01s0011g00860.t01"/>
<name>F6HEZ5_VITVI</name>
<keyword evidence="2" id="KW-1185">Reference proteome</keyword>
<dbReference type="EMBL" id="FN595752">
    <property type="protein sequence ID" value="CCB51055.1"/>
    <property type="molecule type" value="Genomic_DNA"/>
</dbReference>
<dbReference type="InParanoid" id="F6HEZ5"/>